<evidence type="ECO:0000313" key="9">
    <source>
        <dbReference type="EMBL" id="MDY7229133.1"/>
    </source>
</evidence>
<dbReference type="Pfam" id="PF17963">
    <property type="entry name" value="Big_9"/>
    <property type="match status" value="1"/>
</dbReference>
<comment type="caution">
    <text evidence="9">The sequence shown here is derived from an EMBL/GenBank/DDBJ whole genome shotgun (WGS) entry which is preliminary data.</text>
</comment>
<gene>
    <name evidence="9" type="ORF">SYV04_22155</name>
</gene>
<dbReference type="InterPro" id="IPR006664">
    <property type="entry name" value="OMP_bac"/>
</dbReference>
<feature type="compositionally biased region" description="Basic and acidic residues" evidence="6">
    <location>
        <begin position="1354"/>
        <end position="1368"/>
    </location>
</feature>
<dbReference type="NCBIfam" id="TIGR01451">
    <property type="entry name" value="B_ant_repeat"/>
    <property type="match status" value="1"/>
</dbReference>
<feature type="region of interest" description="Disordered" evidence="6">
    <location>
        <begin position="457"/>
        <end position="522"/>
    </location>
</feature>
<feature type="region of interest" description="Disordered" evidence="6">
    <location>
        <begin position="634"/>
        <end position="679"/>
    </location>
</feature>
<feature type="region of interest" description="Disordered" evidence="6">
    <location>
        <begin position="263"/>
        <end position="293"/>
    </location>
</feature>
<feature type="region of interest" description="Disordered" evidence="6">
    <location>
        <begin position="414"/>
        <end position="436"/>
    </location>
</feature>
<dbReference type="Pfam" id="PF00691">
    <property type="entry name" value="OmpA"/>
    <property type="match status" value="1"/>
</dbReference>
<evidence type="ECO:0000256" key="7">
    <source>
        <dbReference type="SAM" id="SignalP"/>
    </source>
</evidence>
<feature type="chain" id="PRO_5045647509" evidence="7">
    <location>
        <begin position="26"/>
        <end position="1540"/>
    </location>
</feature>
<evidence type="ECO:0000256" key="2">
    <source>
        <dbReference type="ARBA" id="ARBA00022729"/>
    </source>
</evidence>
<name>A0ABU5H6N4_9BACT</name>
<dbReference type="Proteomes" id="UP001291309">
    <property type="component" value="Unassembled WGS sequence"/>
</dbReference>
<keyword evidence="10" id="KW-1185">Reference proteome</keyword>
<dbReference type="Gene3D" id="2.60.40.2810">
    <property type="match status" value="1"/>
</dbReference>
<evidence type="ECO:0000259" key="8">
    <source>
        <dbReference type="PROSITE" id="PS51123"/>
    </source>
</evidence>
<dbReference type="Pfam" id="PF02412">
    <property type="entry name" value="TSP_3"/>
    <property type="match status" value="1"/>
</dbReference>
<dbReference type="InterPro" id="IPR047589">
    <property type="entry name" value="DUF11_rpt"/>
</dbReference>
<dbReference type="Gene3D" id="4.10.1080.10">
    <property type="entry name" value="TSP type-3 repeat"/>
    <property type="match status" value="2"/>
</dbReference>
<dbReference type="InterPro" id="IPR001434">
    <property type="entry name" value="OmcB-like_DUF11"/>
</dbReference>
<accession>A0ABU5H6N4</accession>
<dbReference type="SUPFAM" id="SSF103647">
    <property type="entry name" value="TSP type-3 repeat"/>
    <property type="match status" value="1"/>
</dbReference>
<keyword evidence="4" id="KW-0998">Cell outer membrane</keyword>
<feature type="compositionally biased region" description="Acidic residues" evidence="6">
    <location>
        <begin position="1340"/>
        <end position="1350"/>
    </location>
</feature>
<feature type="compositionally biased region" description="Basic and acidic residues" evidence="6">
    <location>
        <begin position="1516"/>
        <end position="1526"/>
    </location>
</feature>
<dbReference type="Gene3D" id="3.30.1330.60">
    <property type="entry name" value="OmpA-like domain"/>
    <property type="match status" value="1"/>
</dbReference>
<dbReference type="PRINTS" id="PR01021">
    <property type="entry name" value="OMPADOMAIN"/>
</dbReference>
<dbReference type="PROSITE" id="PS51257">
    <property type="entry name" value="PROKAR_LIPOPROTEIN"/>
    <property type="match status" value="1"/>
</dbReference>
<evidence type="ECO:0000256" key="3">
    <source>
        <dbReference type="ARBA" id="ARBA00023136"/>
    </source>
</evidence>
<evidence type="ECO:0000313" key="10">
    <source>
        <dbReference type="Proteomes" id="UP001291309"/>
    </source>
</evidence>
<feature type="region of interest" description="Disordered" evidence="6">
    <location>
        <begin position="1503"/>
        <end position="1540"/>
    </location>
</feature>
<feature type="domain" description="OmpA-like" evidence="8">
    <location>
        <begin position="1417"/>
        <end position="1536"/>
    </location>
</feature>
<reference evidence="9 10" key="1">
    <citation type="submission" date="2023-12" db="EMBL/GenBank/DDBJ databases">
        <title>the genome sequence of Hyalangium sp. s54d21.</title>
        <authorList>
            <person name="Zhang X."/>
        </authorList>
    </citation>
    <scope>NUCLEOTIDE SEQUENCE [LARGE SCALE GENOMIC DNA]</scope>
    <source>
        <strain evidence="10">s54d21</strain>
    </source>
</reference>
<dbReference type="PROSITE" id="PS51123">
    <property type="entry name" value="OMPA_2"/>
    <property type="match status" value="1"/>
</dbReference>
<evidence type="ECO:0000256" key="5">
    <source>
        <dbReference type="PROSITE-ProRule" id="PRU00473"/>
    </source>
</evidence>
<dbReference type="RefSeq" id="WP_321547853.1">
    <property type="nucleotide sequence ID" value="NZ_JAXIVS010000007.1"/>
</dbReference>
<proteinExistence type="predicted"/>
<feature type="compositionally biased region" description="Basic and acidic residues" evidence="6">
    <location>
        <begin position="1321"/>
        <end position="1335"/>
    </location>
</feature>
<dbReference type="InterPro" id="IPR036737">
    <property type="entry name" value="OmpA-like_sf"/>
</dbReference>
<dbReference type="InterPro" id="IPR003367">
    <property type="entry name" value="Thrombospondin_3-like_rpt"/>
</dbReference>
<feature type="compositionally biased region" description="Polar residues" evidence="6">
    <location>
        <begin position="414"/>
        <end position="426"/>
    </location>
</feature>
<protein>
    <submittedName>
        <fullName evidence="9">Ig-like domain-containing protein</fullName>
    </submittedName>
</protein>
<dbReference type="Pfam" id="PF01345">
    <property type="entry name" value="DUF11"/>
    <property type="match status" value="1"/>
</dbReference>
<keyword evidence="3 5" id="KW-0472">Membrane</keyword>
<sequence length="1540" mass="156975">MKTPLFQVWRRLPALLAACCVVAGACGQSLPEPAAAPRQETPLVGDDGEVTVTLPGVVLNRYAVLAANAAAGSTRLELTNIQDLDHPTFGPLGIGDLVLIIQMQGASIDTSDSAAYGAITNLHGAGFHEFAVVRGVENNTVTLACNGLEHSYSVAGRTQVVRVPQLTNLFVESGGTVVAAPWDGLRGGVVAIHVAGVTNLSGSIDVSGQGFRAGARENTSGDANTLISLYRSSDAAAGAEKGEGIAGDSTVYDTLGGRYGRGAPANGGGGGNSHNAGGGGGSNGNNSQPWDGQGVMSGSVPGALAWQLDPGFISNGNARTNDSGGGRGGYTYSTVNADAFNVGPNDAAWGGNSRSEVGGLGGRPLNNEPGSRLFLGGGGGAGDGNNNAGAAGGNGGGLVYLISSTVSGEGQVLANGSSAQNTTGSHNDAPGGGGAGGSIVILSSDLSGVSVEANGGRGGNQLITSDEAEGPGGGGGGGYIALRGGTGSTSVLGGFSGTSTSSSVTEFPANGATAGGTGQVVQNTPEVPTPWLSCDPTDTADLSINLTATPNPVSPGSDLTYTVQVGNAGPDTANAVTVTFPVPAGTTFSSVGGAGWTCAAAGGVVTCTLPSLAIDTTATFTIVVVPTAQSGSIIGSATVTSPTPDPTSENNNDTETTGIAATNDAPVNTVPGPQTTPEDTPLVFSPANGNPVSIADPDAGTEPVQVTLTVTNGTLTLGSTPGLTFTEGDGASDTKVTFTGTQADINAALAGLTFTPDANYNGPATLTLTTNDQGNSGDGGPLSDTDTVEINVTPVNDAPTAVDDTASVPFDSAGQTLDVLANDSFAPDSGETLTIIEVTQGSEGGTVTITENGTRVTYTPAPGFEGSETFTYTISDGNGGTSTATVTITVKRIERRVVGRGCSASGSGGLSGLVGLLLALFVLPRRGQRGSRSLLARLSGALFVLCGGVLLTSASPAWAQSSAIDVQQFKPAPGQSDVLGLHGAGVPGHLSWRAGLYLNYAHEPLVIINPATDDLLQHLVKNQLGFDLMGSLGLGKYFELGAVIPVNLQHGEFEQTPNGSLEQKWKGGLGDLRLVPKAVMLEEEKLRVAFALPIVLPSGGSGNLRGQDGAGVQPRLTADYSFEGGTRVLANVGVNFRSRQELLNLSVGNELSYGLGAAIPFQLRGQQFTGMASVAGAMGLGATGGANEEEVPLEMQAGVQYHFNKSVLATLGLGRGLTLGYGMPAIRVFSGVSWTAEAPPPVIHKDSDNDGLLDEEDTCPNEPEDRDGFQDEDGCPDLDNDQDGIPDTADKCPNEPEDKDGFQDEDGCPDPDNDQDGLADAADKCPLEAEDKDGFQDADGCPDPDNDQDGLADTADKCPLKPEDKDGFQDEDGCPDPDNDRDGVADADDQCPEEAEVINGVEDTDGCPDVGETKVKVTGNRITIKEKVYFATNKDVVLARSFPLLQQVGLVLKANPQLTKVRIEGHTDDRADDAFNLDLSQRRAGSVLKYLVEQANIDPERLEAVGYGETQPVDTNKTEQGRENNRRVQFTILTTDDEAQ</sequence>
<feature type="compositionally biased region" description="Acidic residues" evidence="6">
    <location>
        <begin position="1303"/>
        <end position="1317"/>
    </location>
</feature>
<evidence type="ECO:0000256" key="6">
    <source>
        <dbReference type="SAM" id="MobiDB-lite"/>
    </source>
</evidence>
<dbReference type="InterPro" id="IPR006665">
    <property type="entry name" value="OmpA-like"/>
</dbReference>
<feature type="compositionally biased region" description="Acidic residues" evidence="6">
    <location>
        <begin position="1249"/>
        <end position="1284"/>
    </location>
</feature>
<feature type="compositionally biased region" description="Gly residues" evidence="6">
    <location>
        <begin position="470"/>
        <end position="487"/>
    </location>
</feature>
<organism evidence="9 10">
    <name type="scientific">Hyalangium rubrum</name>
    <dbReference type="NCBI Taxonomy" id="3103134"/>
    <lineage>
        <taxon>Bacteria</taxon>
        <taxon>Pseudomonadati</taxon>
        <taxon>Myxococcota</taxon>
        <taxon>Myxococcia</taxon>
        <taxon>Myxococcales</taxon>
        <taxon>Cystobacterineae</taxon>
        <taxon>Archangiaceae</taxon>
        <taxon>Hyalangium</taxon>
    </lineage>
</organism>
<dbReference type="Gene3D" id="2.60.40.10">
    <property type="entry name" value="Immunoglobulins"/>
    <property type="match status" value="1"/>
</dbReference>
<feature type="compositionally biased region" description="Basic and acidic residues" evidence="6">
    <location>
        <begin position="1288"/>
        <end position="1302"/>
    </location>
</feature>
<dbReference type="EMBL" id="JAXIVS010000007">
    <property type="protein sequence ID" value="MDY7229133.1"/>
    <property type="molecule type" value="Genomic_DNA"/>
</dbReference>
<feature type="compositionally biased region" description="Low complexity" evidence="6">
    <location>
        <begin position="488"/>
        <end position="505"/>
    </location>
</feature>
<evidence type="ECO:0000256" key="4">
    <source>
        <dbReference type="ARBA" id="ARBA00023237"/>
    </source>
</evidence>
<comment type="subcellular location">
    <subcellularLocation>
        <location evidence="1">Cell outer membrane</location>
    </subcellularLocation>
</comment>
<evidence type="ECO:0000256" key="1">
    <source>
        <dbReference type="ARBA" id="ARBA00004442"/>
    </source>
</evidence>
<keyword evidence="2 7" id="KW-0732">Signal</keyword>
<dbReference type="PANTHER" id="PTHR30329:SF21">
    <property type="entry name" value="LIPOPROTEIN YIAD-RELATED"/>
    <property type="match status" value="1"/>
</dbReference>
<dbReference type="InterPro" id="IPR050330">
    <property type="entry name" value="Bact_OuterMem_StrucFunc"/>
</dbReference>
<feature type="signal peptide" evidence="7">
    <location>
        <begin position="1"/>
        <end position="25"/>
    </location>
</feature>
<feature type="compositionally biased region" description="Gly residues" evidence="6">
    <location>
        <begin position="263"/>
        <end position="283"/>
    </location>
</feature>
<dbReference type="PANTHER" id="PTHR30329">
    <property type="entry name" value="STATOR ELEMENT OF FLAGELLAR MOTOR COMPLEX"/>
    <property type="match status" value="1"/>
</dbReference>
<feature type="region of interest" description="Disordered" evidence="6">
    <location>
        <begin position="1237"/>
        <end position="1390"/>
    </location>
</feature>
<feature type="compositionally biased region" description="Polar residues" evidence="6">
    <location>
        <begin position="634"/>
        <end position="660"/>
    </location>
</feature>
<dbReference type="InterPro" id="IPR028974">
    <property type="entry name" value="TSP_type-3_rpt"/>
</dbReference>
<dbReference type="CDD" id="cd07185">
    <property type="entry name" value="OmpA_C-like"/>
    <property type="match status" value="1"/>
</dbReference>
<dbReference type="SUPFAM" id="SSF103088">
    <property type="entry name" value="OmpA-like"/>
    <property type="match status" value="1"/>
</dbReference>
<dbReference type="InterPro" id="IPR013783">
    <property type="entry name" value="Ig-like_fold"/>
</dbReference>